<feature type="compositionally biased region" description="Low complexity" evidence="1">
    <location>
        <begin position="102"/>
        <end position="117"/>
    </location>
</feature>
<protein>
    <submittedName>
        <fullName evidence="2">Uncharacterized protein</fullName>
    </submittedName>
</protein>
<accession>A0A9P0QJE6</accession>
<proteinExistence type="predicted"/>
<reference evidence="2" key="1">
    <citation type="submission" date="2022-03" db="EMBL/GenBank/DDBJ databases">
        <authorList>
            <person name="Legras J.-L."/>
            <person name="Devillers H."/>
            <person name="Grondin C."/>
        </authorList>
    </citation>
    <scope>NUCLEOTIDE SEQUENCE</scope>
    <source>
        <strain evidence="2">CLIB 1423</strain>
    </source>
</reference>
<keyword evidence="3" id="KW-1185">Reference proteome</keyword>
<evidence type="ECO:0000313" key="3">
    <source>
        <dbReference type="Proteomes" id="UP000837801"/>
    </source>
</evidence>
<feature type="compositionally biased region" description="Polar residues" evidence="1">
    <location>
        <begin position="157"/>
        <end position="178"/>
    </location>
</feature>
<evidence type="ECO:0000256" key="1">
    <source>
        <dbReference type="SAM" id="MobiDB-lite"/>
    </source>
</evidence>
<gene>
    <name evidence="2" type="ORF">CLIB1423_01S05732</name>
</gene>
<feature type="compositionally biased region" description="Basic and acidic residues" evidence="1">
    <location>
        <begin position="185"/>
        <end position="203"/>
    </location>
</feature>
<dbReference type="Proteomes" id="UP000837801">
    <property type="component" value="Unassembled WGS sequence"/>
</dbReference>
<name>A0A9P0QJE6_9ASCO</name>
<sequence>MLYMQSLESTLRKIEEKNSEVKNTVLTHHSSLFVTPFSRSSVEFYIPVDMIRTSVRSYSNKASPGFLSDLLARIDSIPERVAQRKQENLENATKRLNKESAKSNNNSSPTSNTSPSNYSRSKNIRINVADHPLALFNDSNRSNFNRSRRANSNNFNGGQRPQGNGSRPSNNKPFQRKSTTPRRIVSSDKRVREQRKDHTKKIEYGPSQPTLTPADLFYSRSSKLSHFTGARIASVSKELLEESKYPYNFPQEVVQNSPKHAVNSFLLNNKYDDQVVSNENVKNKVESIVLGRVRELNSRENQIPKGLKAHALFARRAISLNPTLSLGEQQRLYDVVSGVKTPSSLVEGCHWVKK</sequence>
<organism evidence="2 3">
    <name type="scientific">[Candida] railenensis</name>
    <dbReference type="NCBI Taxonomy" id="45579"/>
    <lineage>
        <taxon>Eukaryota</taxon>
        <taxon>Fungi</taxon>
        <taxon>Dikarya</taxon>
        <taxon>Ascomycota</taxon>
        <taxon>Saccharomycotina</taxon>
        <taxon>Pichiomycetes</taxon>
        <taxon>Debaryomycetaceae</taxon>
        <taxon>Kurtzmaniella</taxon>
    </lineage>
</organism>
<dbReference type="OrthoDB" id="4019734at2759"/>
<evidence type="ECO:0000313" key="2">
    <source>
        <dbReference type="EMBL" id="CAH2350244.1"/>
    </source>
</evidence>
<comment type="caution">
    <text evidence="2">The sequence shown here is derived from an EMBL/GenBank/DDBJ whole genome shotgun (WGS) entry which is preliminary data.</text>
</comment>
<feature type="region of interest" description="Disordered" evidence="1">
    <location>
        <begin position="136"/>
        <end position="208"/>
    </location>
</feature>
<feature type="compositionally biased region" description="Low complexity" evidence="1">
    <location>
        <begin position="136"/>
        <end position="156"/>
    </location>
</feature>
<dbReference type="EMBL" id="CAKXYY010000001">
    <property type="protein sequence ID" value="CAH2350244.1"/>
    <property type="molecule type" value="Genomic_DNA"/>
</dbReference>
<feature type="region of interest" description="Disordered" evidence="1">
    <location>
        <begin position="96"/>
        <end position="120"/>
    </location>
</feature>
<dbReference type="AlphaFoldDB" id="A0A9P0QJE6"/>